<keyword evidence="9" id="KW-1185">Reference proteome</keyword>
<dbReference type="Gene3D" id="3.30.2290.10">
    <property type="entry name" value="PmbA/TldD superfamily"/>
    <property type="match status" value="1"/>
</dbReference>
<evidence type="ECO:0000313" key="9">
    <source>
        <dbReference type="Proteomes" id="UP000267250"/>
    </source>
</evidence>
<evidence type="ECO:0000259" key="6">
    <source>
        <dbReference type="Pfam" id="PF19289"/>
    </source>
</evidence>
<protein>
    <recommendedName>
        <fullName evidence="10">Zn-dependent protease</fullName>
    </recommendedName>
</protein>
<dbReference type="InterPro" id="IPR045570">
    <property type="entry name" value="Metalloprtase-TldD/E_cen_dom"/>
</dbReference>
<organism evidence="8 9">
    <name type="scientific">Anoxybacter fermentans</name>
    <dbReference type="NCBI Taxonomy" id="1323375"/>
    <lineage>
        <taxon>Bacteria</taxon>
        <taxon>Bacillati</taxon>
        <taxon>Bacillota</taxon>
        <taxon>Clostridia</taxon>
        <taxon>Halanaerobiales</taxon>
        <taxon>Anoxybacter</taxon>
    </lineage>
</organism>
<dbReference type="InterPro" id="IPR035068">
    <property type="entry name" value="TldD/PmbA_N"/>
</dbReference>
<dbReference type="OrthoDB" id="9803213at2"/>
<dbReference type="AlphaFoldDB" id="A0A3S9SX30"/>
<dbReference type="Pfam" id="PF19290">
    <property type="entry name" value="PmbA_TldD_2nd"/>
    <property type="match status" value="1"/>
</dbReference>
<evidence type="ECO:0008006" key="10">
    <source>
        <dbReference type="Google" id="ProtNLM"/>
    </source>
</evidence>
<dbReference type="Pfam" id="PF01523">
    <property type="entry name" value="PmbA_TldD_1st"/>
    <property type="match status" value="1"/>
</dbReference>
<dbReference type="SUPFAM" id="SSF111283">
    <property type="entry name" value="Putative modulator of DNA gyrase, PmbA/TldD"/>
    <property type="match status" value="1"/>
</dbReference>
<evidence type="ECO:0000256" key="1">
    <source>
        <dbReference type="ARBA" id="ARBA00005836"/>
    </source>
</evidence>
<dbReference type="RefSeq" id="WP_127016229.1">
    <property type="nucleotide sequence ID" value="NZ_CP016379.1"/>
</dbReference>
<evidence type="ECO:0000259" key="5">
    <source>
        <dbReference type="Pfam" id="PF01523"/>
    </source>
</evidence>
<evidence type="ECO:0000256" key="2">
    <source>
        <dbReference type="ARBA" id="ARBA00022670"/>
    </source>
</evidence>
<keyword evidence="2" id="KW-0645">Protease</keyword>
<dbReference type="PANTHER" id="PTHR30624:SF0">
    <property type="entry name" value="METALLOPROTEASE SLR0863"/>
    <property type="match status" value="1"/>
</dbReference>
<reference evidence="8 9" key="1">
    <citation type="submission" date="2016-07" db="EMBL/GenBank/DDBJ databases">
        <title>Genome and transcriptome analysis of iron-reducing fermentative bacteria Anoxybacter fermentans.</title>
        <authorList>
            <person name="Zeng X."/>
            <person name="Shao Z."/>
        </authorList>
    </citation>
    <scope>NUCLEOTIDE SEQUENCE [LARGE SCALE GENOMIC DNA]</scope>
    <source>
        <strain evidence="8 9">DY22613</strain>
    </source>
</reference>
<dbReference type="GO" id="GO:0008237">
    <property type="term" value="F:metallopeptidase activity"/>
    <property type="evidence" value="ECO:0007669"/>
    <property type="project" value="UniProtKB-KW"/>
</dbReference>
<feature type="domain" description="Metalloprotease TldD/E N-terminal" evidence="5">
    <location>
        <begin position="16"/>
        <end position="80"/>
    </location>
</feature>
<evidence type="ECO:0000256" key="4">
    <source>
        <dbReference type="ARBA" id="ARBA00023049"/>
    </source>
</evidence>
<name>A0A3S9SX30_9FIRM</name>
<dbReference type="Proteomes" id="UP000267250">
    <property type="component" value="Chromosome"/>
</dbReference>
<evidence type="ECO:0000256" key="3">
    <source>
        <dbReference type="ARBA" id="ARBA00022801"/>
    </source>
</evidence>
<keyword evidence="4" id="KW-0482">Metalloprotease</keyword>
<feature type="domain" description="Metalloprotease TldD/E C-terminal" evidence="6">
    <location>
        <begin position="226"/>
        <end position="454"/>
    </location>
</feature>
<feature type="domain" description="Metalloprotease TldD/E central" evidence="7">
    <location>
        <begin position="111"/>
        <end position="218"/>
    </location>
</feature>
<dbReference type="PANTHER" id="PTHR30624">
    <property type="entry name" value="UNCHARACTERIZED PROTEIN TLDD AND PMBA"/>
    <property type="match status" value="1"/>
</dbReference>
<dbReference type="KEGG" id="aft:BBF96_05505"/>
<proteinExistence type="inferred from homology"/>
<dbReference type="GO" id="GO:0006508">
    <property type="term" value="P:proteolysis"/>
    <property type="evidence" value="ECO:0007669"/>
    <property type="project" value="UniProtKB-KW"/>
</dbReference>
<evidence type="ECO:0000313" key="8">
    <source>
        <dbReference type="EMBL" id="AZR72893.1"/>
    </source>
</evidence>
<dbReference type="Pfam" id="PF19289">
    <property type="entry name" value="PmbA_TldD_3rd"/>
    <property type="match status" value="1"/>
</dbReference>
<sequence length="459" mass="50551">MLALLKELVHQSSEWVEIRYHKRVLTEIEIRNGEMDKANLKTLAGAGIRVLVDGCWGFVSTSNLTKEGLTTAIKEAIEAARTGAGLRKEKIKGLAKGQIGRGSYNYVPERKEPSLKEKIAFLFEMDKAIRNYSELVVSNAVLYNKFEDDKIIVNSDGAEVEISDVKQDLAIHCIMMKSGKREMGIVSTAVTGSWYDLFKEKSKEELVEEACRIAREKLEAEYARGGQYTVILDPQLVGVLAHEAIGHTVEADFVLAGSVVKDRIGEKVASELITLVDDGNVERASGMVLVDDEGTIVQRSLVIDKGILKEYLHNRESAYIFNTQPKGNARAFTYRDEPIIRMTNTFILPGKDDLEEMIAGIEDGYFLKGMGGGGQADSTAEFMFGVLEAYEIKKGQLGKMVKGVTISGQAFDVLQSVDAVSKEFQLGLGRGFCGKWQPAKVDAGGPYLRCRVTIGGQQE</sequence>
<dbReference type="InterPro" id="IPR051463">
    <property type="entry name" value="Peptidase_U62_metallo"/>
</dbReference>
<dbReference type="InterPro" id="IPR025502">
    <property type="entry name" value="TldD"/>
</dbReference>
<accession>A0A3S9SX30</accession>
<dbReference type="InterPro" id="IPR002510">
    <property type="entry name" value="Metalloprtase-TldD/E_N"/>
</dbReference>
<dbReference type="EMBL" id="CP016379">
    <property type="protein sequence ID" value="AZR72893.1"/>
    <property type="molecule type" value="Genomic_DNA"/>
</dbReference>
<evidence type="ECO:0000259" key="7">
    <source>
        <dbReference type="Pfam" id="PF19290"/>
    </source>
</evidence>
<dbReference type="InterPro" id="IPR036059">
    <property type="entry name" value="TldD/PmbA_sf"/>
</dbReference>
<dbReference type="PIRSF" id="PIRSF004919">
    <property type="entry name" value="TldD"/>
    <property type="match status" value="1"/>
</dbReference>
<comment type="similarity">
    <text evidence="1">Belongs to the peptidase U62 family.</text>
</comment>
<dbReference type="InterPro" id="IPR045569">
    <property type="entry name" value="Metalloprtase-TldD/E_C"/>
</dbReference>
<keyword evidence="3" id="KW-0378">Hydrolase</keyword>
<gene>
    <name evidence="8" type="ORF">BBF96_05505</name>
</gene>
<dbReference type="GO" id="GO:0005829">
    <property type="term" value="C:cytosol"/>
    <property type="evidence" value="ECO:0007669"/>
    <property type="project" value="TreeGrafter"/>
</dbReference>